<feature type="compositionally biased region" description="Basic and acidic residues" evidence="1">
    <location>
        <begin position="40"/>
        <end position="49"/>
    </location>
</feature>
<proteinExistence type="predicted"/>
<comment type="caution">
    <text evidence="2">The sequence shown here is derived from an EMBL/GenBank/DDBJ whole genome shotgun (WGS) entry which is preliminary data.</text>
</comment>
<accession>A0A7C3SIJ4</accession>
<feature type="region of interest" description="Disordered" evidence="1">
    <location>
        <begin position="38"/>
        <end position="63"/>
    </location>
</feature>
<evidence type="ECO:0000256" key="1">
    <source>
        <dbReference type="SAM" id="MobiDB-lite"/>
    </source>
</evidence>
<gene>
    <name evidence="2" type="ORF">ENV62_03790</name>
</gene>
<reference evidence="2" key="1">
    <citation type="journal article" date="2020" name="mSystems">
        <title>Genome- and Community-Level Interaction Insights into Carbon Utilization and Element Cycling Functions of Hydrothermarchaeota in Hydrothermal Sediment.</title>
        <authorList>
            <person name="Zhou Z."/>
            <person name="Liu Y."/>
            <person name="Xu W."/>
            <person name="Pan J."/>
            <person name="Luo Z.H."/>
            <person name="Li M."/>
        </authorList>
    </citation>
    <scope>NUCLEOTIDE SEQUENCE [LARGE SCALE GENOMIC DNA]</scope>
    <source>
        <strain evidence="2">SpSt-776</strain>
    </source>
</reference>
<sequence length="63" mass="7305">MEDRRPVCPIPHLGFCIYERCNFWDEAKQECSGLCFSDHSPLDDREPRPADGPGLIHWTEDTD</sequence>
<organism evidence="2">
    <name type="scientific">Desulfobacca acetoxidans</name>
    <dbReference type="NCBI Taxonomy" id="60893"/>
    <lineage>
        <taxon>Bacteria</taxon>
        <taxon>Pseudomonadati</taxon>
        <taxon>Thermodesulfobacteriota</taxon>
        <taxon>Desulfobaccia</taxon>
        <taxon>Desulfobaccales</taxon>
        <taxon>Desulfobaccaceae</taxon>
        <taxon>Desulfobacca</taxon>
    </lineage>
</organism>
<name>A0A7C3SIJ4_9BACT</name>
<dbReference type="AlphaFoldDB" id="A0A7C3SIJ4"/>
<dbReference type="EMBL" id="DTHB01000028">
    <property type="protein sequence ID" value="HGB14346.1"/>
    <property type="molecule type" value="Genomic_DNA"/>
</dbReference>
<protein>
    <submittedName>
        <fullName evidence="2">Uncharacterized protein</fullName>
    </submittedName>
</protein>
<evidence type="ECO:0000313" key="2">
    <source>
        <dbReference type="EMBL" id="HGB14346.1"/>
    </source>
</evidence>